<organism evidence="1">
    <name type="scientific">Thermohahella caldifontis</name>
    <dbReference type="NCBI Taxonomy" id="3142973"/>
    <lineage>
        <taxon>Bacteria</taxon>
        <taxon>Pseudomonadati</taxon>
        <taxon>Pseudomonadota</taxon>
        <taxon>Gammaproteobacteria</taxon>
        <taxon>Oceanospirillales</taxon>
        <taxon>Hahellaceae</taxon>
        <taxon>Thermohahella</taxon>
    </lineage>
</organism>
<sequence>MSASLLSGCATNMFPGGLTPAGVVFTNVKSPAQHLALATDAQANPMKVGKASASAVLGLFATGDNSISAAMKNGAINRVHHVDHEVNSFLFGLWLQDTTYVYGE</sequence>
<gene>
    <name evidence="1" type="ORF">AAIA72_12510</name>
</gene>
<accession>A0AB39UUG7</accession>
<dbReference type="AlphaFoldDB" id="A0AB39UUG7"/>
<dbReference type="InterPro" id="IPR025113">
    <property type="entry name" value="TRL-like"/>
</dbReference>
<dbReference type="KEGG" id="tcd:AAIA72_12510"/>
<reference evidence="1" key="1">
    <citation type="submission" date="2024-05" db="EMBL/GenBank/DDBJ databases">
        <title>Genome sequencing of novel strain.</title>
        <authorList>
            <person name="Ganbat D."/>
            <person name="Ganbat S."/>
            <person name="Lee S.-J."/>
        </authorList>
    </citation>
    <scope>NUCLEOTIDE SEQUENCE</scope>
    <source>
        <strain evidence="1">SMD15-11</strain>
    </source>
</reference>
<dbReference type="RefSeq" id="WP_369600652.1">
    <property type="nucleotide sequence ID" value="NZ_CP154858.1"/>
</dbReference>
<protein>
    <submittedName>
        <fullName evidence="1">TRL-like family protein</fullName>
    </submittedName>
</protein>
<dbReference type="EMBL" id="CP154858">
    <property type="protein sequence ID" value="XDT71625.1"/>
    <property type="molecule type" value="Genomic_DNA"/>
</dbReference>
<evidence type="ECO:0000313" key="1">
    <source>
        <dbReference type="EMBL" id="XDT71625.1"/>
    </source>
</evidence>
<proteinExistence type="predicted"/>
<name>A0AB39UUG7_9GAMM</name>
<dbReference type="Pfam" id="PF13146">
    <property type="entry name" value="TRL"/>
    <property type="match status" value="1"/>
</dbReference>